<evidence type="ECO:0000259" key="10">
    <source>
        <dbReference type="PROSITE" id="PS50885"/>
    </source>
</evidence>
<dbReference type="EMBL" id="LGRV01000009">
    <property type="protein sequence ID" value="KOS66226.1"/>
    <property type="molecule type" value="Genomic_DNA"/>
</dbReference>
<evidence type="ECO:0000259" key="9">
    <source>
        <dbReference type="PROSITE" id="PS50111"/>
    </source>
</evidence>
<feature type="transmembrane region" description="Helical" evidence="8">
    <location>
        <begin position="316"/>
        <end position="340"/>
    </location>
</feature>
<dbReference type="PROSITE" id="PS50885">
    <property type="entry name" value="HAMP"/>
    <property type="match status" value="1"/>
</dbReference>
<comment type="subcellular location">
    <subcellularLocation>
        <location evidence="1">Cell membrane</location>
    </subcellularLocation>
</comment>
<dbReference type="Gene3D" id="1.10.287.950">
    <property type="entry name" value="Methyl-accepting chemotaxis protein"/>
    <property type="match status" value="1"/>
</dbReference>
<dbReference type="PANTHER" id="PTHR32089:SF112">
    <property type="entry name" value="LYSOZYME-LIKE PROTEIN-RELATED"/>
    <property type="match status" value="1"/>
</dbReference>
<keyword evidence="2" id="KW-1003">Cell membrane</keyword>
<feature type="domain" description="HAMP" evidence="10">
    <location>
        <begin position="340"/>
        <end position="394"/>
    </location>
</feature>
<dbReference type="Pfam" id="PF00672">
    <property type="entry name" value="HAMP"/>
    <property type="match status" value="1"/>
</dbReference>
<evidence type="ECO:0000256" key="6">
    <source>
        <dbReference type="PROSITE-ProRule" id="PRU00284"/>
    </source>
</evidence>
<evidence type="ECO:0000256" key="4">
    <source>
        <dbReference type="ARBA" id="ARBA00023224"/>
    </source>
</evidence>
<feature type="coiled-coil region" evidence="7">
    <location>
        <begin position="484"/>
        <end position="518"/>
    </location>
</feature>
<keyword evidence="3 8" id="KW-0472">Membrane</keyword>
<evidence type="ECO:0000256" key="5">
    <source>
        <dbReference type="ARBA" id="ARBA00029447"/>
    </source>
</evidence>
<dbReference type="Pfam" id="PF00015">
    <property type="entry name" value="MCPsignal"/>
    <property type="match status" value="1"/>
</dbReference>
<keyword evidence="12" id="KW-1185">Reference proteome</keyword>
<dbReference type="CDD" id="cd12913">
    <property type="entry name" value="PDC1_MCP_like"/>
    <property type="match status" value="1"/>
</dbReference>
<keyword evidence="7" id="KW-0175">Coiled coil</keyword>
<feature type="domain" description="Methyl-accepting transducer" evidence="9">
    <location>
        <begin position="413"/>
        <end position="663"/>
    </location>
</feature>
<evidence type="ECO:0000256" key="2">
    <source>
        <dbReference type="ARBA" id="ARBA00022475"/>
    </source>
</evidence>
<accession>A0ABR5JW64</accession>
<dbReference type="Proteomes" id="UP000050668">
    <property type="component" value="Unassembled WGS sequence"/>
</dbReference>
<gene>
    <name evidence="11" type="ORF">AEA09_19340</name>
</gene>
<dbReference type="PANTHER" id="PTHR32089">
    <property type="entry name" value="METHYL-ACCEPTING CHEMOTAXIS PROTEIN MCPB"/>
    <property type="match status" value="1"/>
</dbReference>
<sequence>MKRSKSVAFKLSSLIIGLFLVLFIAYTVVTSFILYNESEEDSENATLQNAQLSAAEMSERFKKANNTVQITKDIVETMQNNGDLSAQLVLNILEKNLEQNDDLLGVAAILEKDSAKLDPTIDANLIDTDKRFIPYVFKNGDQITTTALKGYEDTGNADWYLVPKKEGRAVLTEPYEYEVNGQKISMATISAPLVNSSGEFFGVLTATLTIDFLEGLVDSIKPDGGYAGIITDKGMLTVNSINEKLNGTNMQDAIDWATVKNSMENGEPDSVYVDSKQLGEKSFNAFAPMILDGIDDTWSVQLVLPKSKILETYNKVLILTIVSAIVMVILMAVASTWFIFRQLKPLKFLRESIETAADGDLTKKVDEKYIKSDEIGAVAVAYNNMLDKTNNAIHTVFNSATLLNQSSNHVHDAFNEIVSSSQEVSAAINEIAQGASKQSEDTEETNDRMVDLSDQIDAITLLSTKMDELSNKTRATTEKGMIEVESLRERNAETNEMNARIQKQIESLASNIANINQIITSIQGITEQTNLLALNASIEAARAGEHGKGFAVVAEEVRKLAEQSRKETEVIKTTVDSILEDSKQTVLVIASNVSLIQAQNDSVKSTESSFKENSVLSSSIAAAINELLSKLTDMLEHKNQATMAIQNISAISEETAASAEEVSASAVDQQAALEKVVESINNMNEISQELQEVVNRFKLT</sequence>
<proteinExistence type="inferred from homology"/>
<keyword evidence="8" id="KW-1133">Transmembrane helix</keyword>
<evidence type="ECO:0000256" key="7">
    <source>
        <dbReference type="SAM" id="Coils"/>
    </source>
</evidence>
<evidence type="ECO:0000256" key="3">
    <source>
        <dbReference type="ARBA" id="ARBA00023136"/>
    </source>
</evidence>
<evidence type="ECO:0000313" key="11">
    <source>
        <dbReference type="EMBL" id="KOS66226.1"/>
    </source>
</evidence>
<feature type="transmembrane region" description="Helical" evidence="8">
    <location>
        <begin position="12"/>
        <end position="35"/>
    </location>
</feature>
<protein>
    <submittedName>
        <fullName evidence="11">Chemotaxis protein</fullName>
    </submittedName>
</protein>
<keyword evidence="8" id="KW-0812">Transmembrane</keyword>
<dbReference type="Gene3D" id="3.30.450.20">
    <property type="entry name" value="PAS domain"/>
    <property type="match status" value="2"/>
</dbReference>
<keyword evidence="4 6" id="KW-0807">Transducer</keyword>
<evidence type="ECO:0000256" key="8">
    <source>
        <dbReference type="SAM" id="Phobius"/>
    </source>
</evidence>
<comment type="caution">
    <text evidence="11">The sequence shown here is derived from an EMBL/GenBank/DDBJ whole genome shotgun (WGS) entry which is preliminary data.</text>
</comment>
<reference evidence="12" key="1">
    <citation type="submission" date="2015-07" db="EMBL/GenBank/DDBJ databases">
        <title>Fjat-14205 dsm 2895.</title>
        <authorList>
            <person name="Liu B."/>
            <person name="Wang J."/>
            <person name="Zhu Y."/>
            <person name="Liu G."/>
            <person name="Chen Q."/>
            <person name="Chen Z."/>
            <person name="Lan J."/>
            <person name="Che J."/>
            <person name="Ge C."/>
            <person name="Shi H."/>
            <person name="Pan Z."/>
            <person name="Liu X."/>
        </authorList>
    </citation>
    <scope>NUCLEOTIDE SEQUENCE [LARGE SCALE GENOMIC DNA]</scope>
    <source>
        <strain evidence="12">DSM 25560</strain>
    </source>
</reference>
<dbReference type="InterPro" id="IPR003660">
    <property type="entry name" value="HAMP_dom"/>
</dbReference>
<dbReference type="CDD" id="cd06225">
    <property type="entry name" value="HAMP"/>
    <property type="match status" value="1"/>
</dbReference>
<dbReference type="SMART" id="SM00304">
    <property type="entry name" value="HAMP"/>
    <property type="match status" value="1"/>
</dbReference>
<dbReference type="SUPFAM" id="SSF58104">
    <property type="entry name" value="Methyl-accepting chemotaxis protein (MCP) signaling domain"/>
    <property type="match status" value="1"/>
</dbReference>
<evidence type="ECO:0000256" key="1">
    <source>
        <dbReference type="ARBA" id="ARBA00004236"/>
    </source>
</evidence>
<dbReference type="InterPro" id="IPR004089">
    <property type="entry name" value="MCPsignal_dom"/>
</dbReference>
<evidence type="ECO:0000313" key="12">
    <source>
        <dbReference type="Proteomes" id="UP000050668"/>
    </source>
</evidence>
<dbReference type="RefSeq" id="WP_053585596.1">
    <property type="nucleotide sequence ID" value="NZ_LGRV01000009.1"/>
</dbReference>
<dbReference type="PROSITE" id="PS50111">
    <property type="entry name" value="CHEMOTAXIS_TRANSDUC_2"/>
    <property type="match status" value="1"/>
</dbReference>
<organism evidence="11 12">
    <name type="scientific">Lysinibacillus contaminans</name>
    <dbReference type="NCBI Taxonomy" id="1293441"/>
    <lineage>
        <taxon>Bacteria</taxon>
        <taxon>Bacillati</taxon>
        <taxon>Bacillota</taxon>
        <taxon>Bacilli</taxon>
        <taxon>Bacillales</taxon>
        <taxon>Bacillaceae</taxon>
        <taxon>Lysinibacillus</taxon>
    </lineage>
</organism>
<dbReference type="SMART" id="SM00283">
    <property type="entry name" value="MA"/>
    <property type="match status" value="1"/>
</dbReference>
<name>A0ABR5JW64_9BACI</name>
<dbReference type="Gene3D" id="6.10.340.10">
    <property type="match status" value="1"/>
</dbReference>
<comment type="similarity">
    <text evidence="5">Belongs to the methyl-accepting chemotaxis (MCP) protein family.</text>
</comment>
<dbReference type="Pfam" id="PF22673">
    <property type="entry name" value="MCP-like_PDC_1"/>
    <property type="match status" value="1"/>
</dbReference>
<feature type="coiled-coil region" evidence="7">
    <location>
        <begin position="35"/>
        <end position="67"/>
    </location>
</feature>